<organism evidence="1 2">
    <name type="scientific">Agarivorans gilvus</name>
    <dbReference type="NCBI Taxonomy" id="680279"/>
    <lineage>
        <taxon>Bacteria</taxon>
        <taxon>Pseudomonadati</taxon>
        <taxon>Pseudomonadota</taxon>
        <taxon>Gammaproteobacteria</taxon>
        <taxon>Alteromonadales</taxon>
        <taxon>Alteromonadaceae</taxon>
        <taxon>Agarivorans</taxon>
    </lineage>
</organism>
<dbReference type="PANTHER" id="PTHR18964:SF146">
    <property type="entry name" value="POLYPHOSPHATE GLUCOKINASE"/>
    <property type="match status" value="1"/>
</dbReference>
<proteinExistence type="predicted"/>
<evidence type="ECO:0000313" key="1">
    <source>
        <dbReference type="EMBL" id="GGB19336.1"/>
    </source>
</evidence>
<dbReference type="InterPro" id="IPR043129">
    <property type="entry name" value="ATPase_NBD"/>
</dbReference>
<dbReference type="RefSeq" id="WP_055734012.1">
    <property type="nucleotide sequence ID" value="NZ_BMDY01000030.1"/>
</dbReference>
<protein>
    <submittedName>
        <fullName evidence="1">Polyphosphate glucokinase</fullName>
    </submittedName>
</protein>
<dbReference type="SUPFAM" id="SSF53067">
    <property type="entry name" value="Actin-like ATPase domain"/>
    <property type="match status" value="1"/>
</dbReference>
<dbReference type="PANTHER" id="PTHR18964">
    <property type="entry name" value="ROK (REPRESSOR, ORF, KINASE) FAMILY"/>
    <property type="match status" value="1"/>
</dbReference>
<accession>A0ABQ1I5Q1</accession>
<dbReference type="Gene3D" id="3.30.420.40">
    <property type="match status" value="2"/>
</dbReference>
<dbReference type="CDD" id="cd24058">
    <property type="entry name" value="ASKHA_NBD_ROK_PPGK"/>
    <property type="match status" value="1"/>
</dbReference>
<dbReference type="NCBIfam" id="NF045942">
    <property type="entry name" value="PolPhglucPhase"/>
    <property type="match status" value="1"/>
</dbReference>
<dbReference type="Proteomes" id="UP000651977">
    <property type="component" value="Unassembled WGS sequence"/>
</dbReference>
<keyword evidence="2" id="KW-1185">Reference proteome</keyword>
<name>A0ABQ1I5Q1_9ALTE</name>
<dbReference type="EMBL" id="BMDY01000030">
    <property type="protein sequence ID" value="GGB19336.1"/>
    <property type="molecule type" value="Genomic_DNA"/>
</dbReference>
<gene>
    <name evidence="1" type="ORF">GCM10007414_35920</name>
</gene>
<evidence type="ECO:0000313" key="2">
    <source>
        <dbReference type="Proteomes" id="UP000651977"/>
    </source>
</evidence>
<dbReference type="Pfam" id="PF00480">
    <property type="entry name" value="ROK"/>
    <property type="match status" value="1"/>
</dbReference>
<comment type="caution">
    <text evidence="1">The sequence shown here is derived from an EMBL/GenBank/DDBJ whole genome shotgun (WGS) entry which is preliminary data.</text>
</comment>
<dbReference type="InterPro" id="IPR000600">
    <property type="entry name" value="ROK"/>
</dbReference>
<sequence>MHLLGVDIGGTGIKAAIVNSKTGQLVSERHRIATPQPATPQSVAATLKKMVEHFAWQGPIGCGFPATVTHGVAQTASNIDKSWIGTNVEALFAEFTDCPCYVVNDADAAGMAEMDFGAGSHHAGVVVIITVGTGLGSAVFVNGELLPNTEFGHIILKDKVAEHYTSARVREAEDLSWKKWGKRFNLYLQRLEFLMSPDCFIIGGGASKKFEKFSEQLDVKAEVLPAQGLNQAGIVGAAMYAQHQLSLIKN</sequence>
<reference evidence="2" key="1">
    <citation type="journal article" date="2019" name="Int. J. Syst. Evol. Microbiol.">
        <title>The Global Catalogue of Microorganisms (GCM) 10K type strain sequencing project: providing services to taxonomists for standard genome sequencing and annotation.</title>
        <authorList>
            <consortium name="The Broad Institute Genomics Platform"/>
            <consortium name="The Broad Institute Genome Sequencing Center for Infectious Disease"/>
            <person name="Wu L."/>
            <person name="Ma J."/>
        </authorList>
    </citation>
    <scope>NUCLEOTIDE SEQUENCE [LARGE SCALE GENOMIC DNA]</scope>
    <source>
        <strain evidence="2">CGMCC 1.10131</strain>
    </source>
</reference>